<dbReference type="RefSeq" id="WP_125226442.1">
    <property type="nucleotide sequence ID" value="NZ_RQYT01000001.1"/>
</dbReference>
<reference evidence="2 3" key="1">
    <citation type="submission" date="2018-11" db="EMBL/GenBank/DDBJ databases">
        <title>Genomes From Bacteria Associated with the Canine Oral Cavity: a Test Case for Automated Genome-Based Taxonomic Assignment.</title>
        <authorList>
            <person name="Coil D.A."/>
            <person name="Jospin G."/>
            <person name="Darling A.E."/>
            <person name="Wallis C."/>
            <person name="Davis I.J."/>
            <person name="Harris S."/>
            <person name="Eisen J.A."/>
            <person name="Holcombe L.J."/>
            <person name="O'Flynn C."/>
        </authorList>
    </citation>
    <scope>NUCLEOTIDE SEQUENCE [LARGE SCALE GENOMIC DNA]</scope>
    <source>
        <strain evidence="2 3">OH2822_COT-296</strain>
    </source>
</reference>
<dbReference type="PROSITE" id="PS51186">
    <property type="entry name" value="GNAT"/>
    <property type="match status" value="1"/>
</dbReference>
<sequence>MTVRLRTLGPKDADALRAFLAQRPVENLFFASRLDQCGMDERCLGTVHGFERNGILTAACLDGGTLFPAGLDAEAIPHFVAAIGRTRHCASILGNCLMALGVHLGLSSRFRGAWAREVNIRRRQPLMVLTSAPAVAPDPRVRPIGMRDFESYLAASVAMYTDEIGSSPFRHGPGYGSFVRARVEAGDAWGVVENGEVIFKADIGPRYANQTQLQGVWLDPRLRGQGLSASLLAGMLVQAQQRFPVISLYVNDFNTPAIRVYEKLGFQEVGSLATVHY</sequence>
<keyword evidence="2" id="KW-0808">Transferase</keyword>
<accession>A0A3P1X0X1</accession>
<dbReference type="EMBL" id="RQYT01000001">
    <property type="protein sequence ID" value="RRD51340.1"/>
    <property type="molecule type" value="Genomic_DNA"/>
</dbReference>
<evidence type="ECO:0000259" key="1">
    <source>
        <dbReference type="PROSITE" id="PS51186"/>
    </source>
</evidence>
<protein>
    <submittedName>
        <fullName evidence="2">GNAT family N-acetyltransferase</fullName>
    </submittedName>
</protein>
<dbReference type="SUPFAM" id="SSF55729">
    <property type="entry name" value="Acyl-CoA N-acyltransferases (Nat)"/>
    <property type="match status" value="1"/>
</dbReference>
<name>A0A3P1X0X1_9ACTN</name>
<evidence type="ECO:0000313" key="2">
    <source>
        <dbReference type="EMBL" id="RRD51340.1"/>
    </source>
</evidence>
<proteinExistence type="predicted"/>
<dbReference type="Pfam" id="PF13312">
    <property type="entry name" value="DUF4081"/>
    <property type="match status" value="1"/>
</dbReference>
<dbReference type="InterPro" id="IPR016181">
    <property type="entry name" value="Acyl_CoA_acyltransferase"/>
</dbReference>
<dbReference type="AlphaFoldDB" id="A0A3P1X0X1"/>
<dbReference type="Gene3D" id="3.40.630.30">
    <property type="match status" value="1"/>
</dbReference>
<comment type="caution">
    <text evidence="2">The sequence shown here is derived from an EMBL/GenBank/DDBJ whole genome shotgun (WGS) entry which is preliminary data.</text>
</comment>
<dbReference type="InterPro" id="IPR025289">
    <property type="entry name" value="DUF4081"/>
</dbReference>
<dbReference type="GO" id="GO:0016747">
    <property type="term" value="F:acyltransferase activity, transferring groups other than amino-acyl groups"/>
    <property type="evidence" value="ECO:0007669"/>
    <property type="project" value="InterPro"/>
</dbReference>
<dbReference type="Pfam" id="PF00583">
    <property type="entry name" value="Acetyltransf_1"/>
    <property type="match status" value="1"/>
</dbReference>
<organism evidence="2 3">
    <name type="scientific">Arachnia propionica</name>
    <dbReference type="NCBI Taxonomy" id="1750"/>
    <lineage>
        <taxon>Bacteria</taxon>
        <taxon>Bacillati</taxon>
        <taxon>Actinomycetota</taxon>
        <taxon>Actinomycetes</taxon>
        <taxon>Propionibacteriales</taxon>
        <taxon>Propionibacteriaceae</taxon>
        <taxon>Arachnia</taxon>
    </lineage>
</organism>
<feature type="domain" description="N-acetyltransferase" evidence="1">
    <location>
        <begin position="139"/>
        <end position="277"/>
    </location>
</feature>
<dbReference type="OrthoDB" id="5241264at2"/>
<evidence type="ECO:0000313" key="3">
    <source>
        <dbReference type="Proteomes" id="UP000280935"/>
    </source>
</evidence>
<dbReference type="InterPro" id="IPR000182">
    <property type="entry name" value="GNAT_dom"/>
</dbReference>
<gene>
    <name evidence="2" type="ORF">EII35_00170</name>
</gene>
<dbReference type="Proteomes" id="UP000280935">
    <property type="component" value="Unassembled WGS sequence"/>
</dbReference>